<dbReference type="Gene3D" id="2.60.120.620">
    <property type="entry name" value="q2cbj1_9rhob like domain"/>
    <property type="match status" value="1"/>
</dbReference>
<dbReference type="AlphaFoldDB" id="A0A5C8PBA7"/>
<comment type="caution">
    <text evidence="1">The sequence shown here is derived from an EMBL/GenBank/DDBJ whole genome shotgun (WGS) entry which is preliminary data.</text>
</comment>
<dbReference type="Proteomes" id="UP000321638">
    <property type="component" value="Unassembled WGS sequence"/>
</dbReference>
<keyword evidence="1" id="KW-0560">Oxidoreductase</keyword>
<name>A0A5C8PBA7_9HYPH</name>
<dbReference type="GO" id="GO:0005506">
    <property type="term" value="F:iron ion binding"/>
    <property type="evidence" value="ECO:0007669"/>
    <property type="project" value="UniProtKB-ARBA"/>
</dbReference>
<dbReference type="GO" id="GO:0016706">
    <property type="term" value="F:2-oxoglutarate-dependent dioxygenase activity"/>
    <property type="evidence" value="ECO:0007669"/>
    <property type="project" value="UniProtKB-ARBA"/>
</dbReference>
<dbReference type="OrthoDB" id="9791262at2"/>
<dbReference type="PANTHER" id="PTHR20883">
    <property type="entry name" value="PHYTANOYL-COA DIOXYGENASE DOMAIN CONTAINING 1"/>
    <property type="match status" value="1"/>
</dbReference>
<protein>
    <submittedName>
        <fullName evidence="1">Phytanoyl-CoA dioxygenase family protein</fullName>
    </submittedName>
</protein>
<evidence type="ECO:0000313" key="1">
    <source>
        <dbReference type="EMBL" id="TXL70334.1"/>
    </source>
</evidence>
<keyword evidence="2" id="KW-1185">Reference proteome</keyword>
<dbReference type="PANTHER" id="PTHR20883:SF51">
    <property type="entry name" value="PHYTANOYL-COA HYDROXYLASE"/>
    <property type="match status" value="1"/>
</dbReference>
<proteinExistence type="predicted"/>
<keyword evidence="1" id="KW-0223">Dioxygenase</keyword>
<accession>A0A5C8PBA7</accession>
<sequence>MARSAQMAQTILTDLSAFAATEGPLVTARLPARYGVAIVDPTQQGLCGRSAMPSVLSPAQIAEYNERGFVIARGMFSPAEMDLLTRAMEEDPAVRGHVLDRLDGEGRSTRISLWNRAGDSVYGLAARCARMVDTSETLLGGAVYHYQSKLTAKEPAVGGAWEWHQDYGYWYYNGCLRPDMLSCMIALDRTTRENGCLQIVEGSHRLGRIDHTPLTQGQNEVDPKRMTHILARHPIAYCELEAGDVLIFHCNAIHRSDANRSDKRRWTLLICYNRVDNDTITRDDDRYYVPLDKVDDAAILRAGLAFSRSDQEHFASKPYVPRLPTAAE</sequence>
<gene>
    <name evidence="1" type="ORF">FHP25_34985</name>
</gene>
<dbReference type="EMBL" id="VDUZ01000061">
    <property type="protein sequence ID" value="TXL70334.1"/>
    <property type="molecule type" value="Genomic_DNA"/>
</dbReference>
<organism evidence="1 2">
    <name type="scientific">Vineibacter terrae</name>
    <dbReference type="NCBI Taxonomy" id="2586908"/>
    <lineage>
        <taxon>Bacteria</taxon>
        <taxon>Pseudomonadati</taxon>
        <taxon>Pseudomonadota</taxon>
        <taxon>Alphaproteobacteria</taxon>
        <taxon>Hyphomicrobiales</taxon>
        <taxon>Vineibacter</taxon>
    </lineage>
</organism>
<dbReference type="SUPFAM" id="SSF51197">
    <property type="entry name" value="Clavaminate synthase-like"/>
    <property type="match status" value="1"/>
</dbReference>
<dbReference type="Pfam" id="PF05721">
    <property type="entry name" value="PhyH"/>
    <property type="match status" value="1"/>
</dbReference>
<dbReference type="InterPro" id="IPR008775">
    <property type="entry name" value="Phytyl_CoA_dOase-like"/>
</dbReference>
<evidence type="ECO:0000313" key="2">
    <source>
        <dbReference type="Proteomes" id="UP000321638"/>
    </source>
</evidence>
<reference evidence="1 2" key="1">
    <citation type="submission" date="2019-06" db="EMBL/GenBank/DDBJ databases">
        <title>New taxonomy in bacterial strain CC-CFT640, isolated from vineyard.</title>
        <authorList>
            <person name="Lin S.-Y."/>
            <person name="Tsai C.-F."/>
            <person name="Young C.-C."/>
        </authorList>
    </citation>
    <scope>NUCLEOTIDE SEQUENCE [LARGE SCALE GENOMIC DNA]</scope>
    <source>
        <strain evidence="1 2">CC-CFT640</strain>
    </source>
</reference>